<evidence type="ECO:0000313" key="2">
    <source>
        <dbReference type="Proteomes" id="UP000798662"/>
    </source>
</evidence>
<sequence>MHKGRVGGGLHVARQPETVRETRAGGGRRHWPIGARVRAYTAQAQRSFCVGRRARRRWRVHARLVPPRTRAPAHARRTSAAAVPVGWVGRRVGGVVGGGRGEGDAGCSARGRRDGRLSIIAAAGMASSGRDTAGRPDRHAYEWDRRQRECQRSVCLLSAHPAGCASLAQCGTGWVVRNDPDVAAMVTARHVLEYVINGRRVTGLVSATFPDGRTVDLAGACVLSAPEPGTGADPSPEMDTVVVRLAAGQQYPAPPVPCALASGDADGSEAADERGSALEGASCTLLHHPRGHKSVVVTPRGTVFTVVEGGGQPWRVTHNLESDGGSSGGMLIDAQGRAFAIHCAREAADVKHAVLLSALHVGLGEESPWLGAPPVEHGRGVVYGLPPRCGNFVGRVDALAALSRAVKDDGTVVVVSTGLPGVGKSTLVAEWARRASLSREYGAVLWLRADTIETLCDDLVGLGEMLHMPLGLVANRPVHDRAAFVKRKLDNGQCFSGLALFVLDNADDYTMVRALVPAGHNILCVFTARDRLTYAGHCVLPLQPFAAHESMELLCAIVARPIEGDEKAIANELCEEVGHLPLAVQQLALYAKESGANLATLLRGVRRSAESAGPLASIIIATYARRESVIGALKLVQGQLSEPSRRVLQRLALLAPERVPRELLGPSAEAATLELSSLAMITYPGPGLVSAHRLVLRVALAGVSDSNEDLLTATRGVVAELANHVVGFDIDNVATWGPTRAILPHAEALAESRAAVSLWKDDTMAKKWLWVLKVLYWYTEGCIRSYTTAARWAYRGKADAAILFPNSSSKYLGRSVDVAYVLALQGKRDEALLVGIPLLAPVAERVAGPDDHLAENDPDHAIVVAFNLARTLRKLDRRKDALELLIQLKSVTMARYGGTHTLGLSVRAEMAFLLQQEGNVNQAVTLLEEVLRDAEATVFPASFIAYQLKLARMYYLQGELEKSLHLYTQARDKSAASLGEGHFQVALAEHQMGLVHRQLGNLDTAEELFRASLRKQDMLGSGDPQVQTTERALADVQWERHRVHASEAPSRLSRCCVGHGGTQLSQCFVRHGGRPVRHQARRCLAS</sequence>
<dbReference type="Proteomes" id="UP000798662">
    <property type="component" value="Chromosome 1"/>
</dbReference>
<organism evidence="1 2">
    <name type="scientific">Pyropia yezoensis</name>
    <name type="common">Susabi-nori</name>
    <name type="synonym">Porphyra yezoensis</name>
    <dbReference type="NCBI Taxonomy" id="2788"/>
    <lineage>
        <taxon>Eukaryota</taxon>
        <taxon>Rhodophyta</taxon>
        <taxon>Bangiophyceae</taxon>
        <taxon>Bangiales</taxon>
        <taxon>Bangiaceae</taxon>
        <taxon>Pyropia</taxon>
    </lineage>
</organism>
<gene>
    <name evidence="1" type="ORF">I4F81_003346</name>
</gene>
<dbReference type="EMBL" id="CM020618">
    <property type="protein sequence ID" value="KAK1860758.1"/>
    <property type="molecule type" value="Genomic_DNA"/>
</dbReference>
<protein>
    <submittedName>
        <fullName evidence="1">Uncharacterized protein</fullName>
    </submittedName>
</protein>
<keyword evidence="2" id="KW-1185">Reference proteome</keyword>
<comment type="caution">
    <text evidence="1">The sequence shown here is derived from an EMBL/GenBank/DDBJ whole genome shotgun (WGS) entry which is preliminary data.</text>
</comment>
<accession>A0ACC3BT34</accession>
<evidence type="ECO:0000313" key="1">
    <source>
        <dbReference type="EMBL" id="KAK1860758.1"/>
    </source>
</evidence>
<proteinExistence type="predicted"/>
<name>A0ACC3BT34_PYRYE</name>
<reference evidence="1" key="1">
    <citation type="submission" date="2019-11" db="EMBL/GenBank/DDBJ databases">
        <title>Nori genome reveals adaptations in red seaweeds to the harsh intertidal environment.</title>
        <authorList>
            <person name="Wang D."/>
            <person name="Mao Y."/>
        </authorList>
    </citation>
    <scope>NUCLEOTIDE SEQUENCE</scope>
    <source>
        <tissue evidence="1">Gametophyte</tissue>
    </source>
</reference>